<feature type="transmembrane region" description="Helical" evidence="7">
    <location>
        <begin position="26"/>
        <end position="51"/>
    </location>
</feature>
<dbReference type="Pfam" id="PF07690">
    <property type="entry name" value="MFS_1"/>
    <property type="match status" value="1"/>
</dbReference>
<dbReference type="Gene3D" id="1.20.1250.20">
    <property type="entry name" value="MFS general substrate transporter like domains"/>
    <property type="match status" value="1"/>
</dbReference>
<feature type="transmembrane region" description="Helical" evidence="7">
    <location>
        <begin position="87"/>
        <end position="107"/>
    </location>
</feature>
<evidence type="ECO:0000313" key="10">
    <source>
        <dbReference type="Proteomes" id="UP000032522"/>
    </source>
</evidence>
<comment type="caution">
    <text evidence="9">The sequence shown here is derived from an EMBL/GenBank/DDBJ whole genome shotgun (WGS) entry which is preliminary data.</text>
</comment>
<feature type="transmembrane region" description="Helical" evidence="7">
    <location>
        <begin position="356"/>
        <end position="379"/>
    </location>
</feature>
<comment type="subcellular location">
    <subcellularLocation>
        <location evidence="1">Cell membrane</location>
        <topology evidence="1">Multi-pass membrane protein</topology>
    </subcellularLocation>
</comment>
<accession>A0A0D8BZT8</accession>
<feature type="transmembrane region" description="Helical" evidence="7">
    <location>
        <begin position="58"/>
        <end position="81"/>
    </location>
</feature>
<evidence type="ECO:0000256" key="2">
    <source>
        <dbReference type="ARBA" id="ARBA00022448"/>
    </source>
</evidence>
<evidence type="ECO:0000256" key="1">
    <source>
        <dbReference type="ARBA" id="ARBA00004651"/>
    </source>
</evidence>
<keyword evidence="4 7" id="KW-0812">Transmembrane</keyword>
<dbReference type="CDD" id="cd06173">
    <property type="entry name" value="MFS_MefA_like"/>
    <property type="match status" value="1"/>
</dbReference>
<organism evidence="9 10">
    <name type="scientific">Geobacillus kaustophilus</name>
    <dbReference type="NCBI Taxonomy" id="1462"/>
    <lineage>
        <taxon>Bacteria</taxon>
        <taxon>Bacillati</taxon>
        <taxon>Bacillota</taxon>
        <taxon>Bacilli</taxon>
        <taxon>Bacillales</taxon>
        <taxon>Anoxybacillaceae</taxon>
        <taxon>Geobacillus</taxon>
        <taxon>Geobacillus thermoleovorans group</taxon>
    </lineage>
</organism>
<evidence type="ECO:0000256" key="4">
    <source>
        <dbReference type="ARBA" id="ARBA00022692"/>
    </source>
</evidence>
<name>A0A0D8BZT8_GEOKU</name>
<evidence type="ECO:0000256" key="5">
    <source>
        <dbReference type="ARBA" id="ARBA00022989"/>
    </source>
</evidence>
<dbReference type="InterPro" id="IPR011701">
    <property type="entry name" value="MFS"/>
</dbReference>
<proteinExistence type="predicted"/>
<feature type="transmembrane region" description="Helical" evidence="7">
    <location>
        <begin position="391"/>
        <end position="409"/>
    </location>
</feature>
<feature type="transmembrane region" description="Helical" evidence="7">
    <location>
        <begin position="421"/>
        <end position="440"/>
    </location>
</feature>
<feature type="transmembrane region" description="Helical" evidence="7">
    <location>
        <begin position="268"/>
        <end position="292"/>
    </location>
</feature>
<dbReference type="GO" id="GO:0022857">
    <property type="term" value="F:transmembrane transporter activity"/>
    <property type="evidence" value="ECO:0007669"/>
    <property type="project" value="InterPro"/>
</dbReference>
<feature type="transmembrane region" description="Helical" evidence="7">
    <location>
        <begin position="333"/>
        <end position="350"/>
    </location>
</feature>
<dbReference type="PANTHER" id="PTHR23513">
    <property type="entry name" value="INTEGRAL MEMBRANE EFFLUX PROTEIN-RELATED"/>
    <property type="match status" value="1"/>
</dbReference>
<dbReference type="GO" id="GO:0005886">
    <property type="term" value="C:plasma membrane"/>
    <property type="evidence" value="ECO:0007669"/>
    <property type="project" value="UniProtKB-SubCell"/>
</dbReference>
<dbReference type="AlphaFoldDB" id="A0A0D8BZT8"/>
<feature type="transmembrane region" description="Helical" evidence="7">
    <location>
        <begin position="119"/>
        <end position="140"/>
    </location>
</feature>
<evidence type="ECO:0000313" key="9">
    <source>
        <dbReference type="EMBL" id="KJE28902.1"/>
    </source>
</evidence>
<dbReference type="PANTHER" id="PTHR23513:SF6">
    <property type="entry name" value="MAJOR FACILITATOR SUPERFAMILY ASSOCIATED DOMAIN-CONTAINING PROTEIN"/>
    <property type="match status" value="1"/>
</dbReference>
<feature type="domain" description="Major facilitator superfamily (MFS) profile" evidence="8">
    <location>
        <begin position="54"/>
        <end position="445"/>
    </location>
</feature>
<evidence type="ECO:0000256" key="6">
    <source>
        <dbReference type="ARBA" id="ARBA00023136"/>
    </source>
</evidence>
<dbReference type="PATRIC" id="fig|1462.6.peg.1750"/>
<evidence type="ECO:0000256" key="3">
    <source>
        <dbReference type="ARBA" id="ARBA00022475"/>
    </source>
</evidence>
<evidence type="ECO:0000256" key="7">
    <source>
        <dbReference type="SAM" id="Phobius"/>
    </source>
</evidence>
<feature type="transmembrane region" description="Helical" evidence="7">
    <location>
        <begin position="304"/>
        <end position="321"/>
    </location>
</feature>
<feature type="transmembrane region" description="Helical" evidence="7">
    <location>
        <begin position="187"/>
        <end position="205"/>
    </location>
</feature>
<dbReference type="SUPFAM" id="SSF103473">
    <property type="entry name" value="MFS general substrate transporter"/>
    <property type="match status" value="1"/>
</dbReference>
<evidence type="ECO:0000259" key="8">
    <source>
        <dbReference type="PROSITE" id="PS50850"/>
    </source>
</evidence>
<keyword evidence="2" id="KW-0813">Transport</keyword>
<sequence length="452" mass="50600">MFVFKIQVHLLVMNQYNESLVILKPPLILCFDFVLFHKCITCLVSIFLRVIILNATKFCIATFLSNLGDVIYSVVIAWYIADVLQSGFLMGAVLFSLGLSRFIAGLLCGPVIDRIGAKLFLWLSDMIRAIIVLVLAILLWDHTISFVILIMVSVLFGAIDAFYWSASESIKPRLVATEYLSRLNSQYFTVVRTTIILGPLIAAWMVESISIEHSLIAISILYVFSTFLILFIDSKNSHLENMNDNNDETSYFSDLRLGFSFLNRQKMIFYLVITMFFVNIGANGVNVLFPFLAKNVSGDAKYLGYIYSSMSMGSLLTGLIFSVKSIHKVELKIIYLSFLLQATGIAALCFTQNFLIILIFVFVIGLITGFIGVLIPTFVQRSVPIHLLGRVNSIMMAISMLSTPVAQFIFGVSVDYFNIKYLFFIAGALGIVTSLSSLLINERKGTPRETVM</sequence>
<dbReference type="EMBL" id="JYBP01000003">
    <property type="protein sequence ID" value="KJE28902.1"/>
    <property type="molecule type" value="Genomic_DNA"/>
</dbReference>
<keyword evidence="5 7" id="KW-1133">Transmembrane helix</keyword>
<keyword evidence="6 7" id="KW-0472">Membrane</keyword>
<protein>
    <submittedName>
        <fullName evidence="9">Major Facilitator Superfamily protein</fullName>
    </submittedName>
</protein>
<gene>
    <name evidence="9" type="ORF">LG52_1542</name>
</gene>
<keyword evidence="3" id="KW-1003">Cell membrane</keyword>
<feature type="transmembrane region" description="Helical" evidence="7">
    <location>
        <begin position="211"/>
        <end position="232"/>
    </location>
</feature>
<dbReference type="PROSITE" id="PS50850">
    <property type="entry name" value="MFS"/>
    <property type="match status" value="1"/>
</dbReference>
<dbReference type="Proteomes" id="UP000032522">
    <property type="component" value="Unassembled WGS sequence"/>
</dbReference>
<dbReference type="InterPro" id="IPR020846">
    <property type="entry name" value="MFS_dom"/>
</dbReference>
<feature type="transmembrane region" description="Helical" evidence="7">
    <location>
        <begin position="146"/>
        <end position="166"/>
    </location>
</feature>
<dbReference type="InterPro" id="IPR036259">
    <property type="entry name" value="MFS_trans_sf"/>
</dbReference>
<reference evidence="9 10" key="1">
    <citation type="submission" date="2015-01" db="EMBL/GenBank/DDBJ databases">
        <authorList>
            <person name="Filippidou S."/>
            <person name="Jeanneret N."/>
            <person name="Russel-Delif L."/>
            <person name="Junier T."/>
            <person name="Wunderlin T."/>
            <person name="Molina V."/>
            <person name="Johnson S.L."/>
            <person name="Davenport K.W."/>
            <person name="Chain P.S."/>
            <person name="Dorador C."/>
            <person name="Junier P."/>
        </authorList>
    </citation>
    <scope>NUCLEOTIDE SEQUENCE [LARGE SCALE GENOMIC DNA]</scope>
    <source>
        <strain evidence="9 10">Et7/4</strain>
    </source>
</reference>